<proteinExistence type="predicted"/>
<dbReference type="AlphaFoldDB" id="A0A9N8ZEG3"/>
<comment type="caution">
    <text evidence="1">The sequence shown here is derived from an EMBL/GenBank/DDBJ whole genome shotgun (WGS) entry which is preliminary data.</text>
</comment>
<keyword evidence="2" id="KW-1185">Reference proteome</keyword>
<name>A0A9N8ZEG3_9GLOM</name>
<dbReference type="Proteomes" id="UP000789405">
    <property type="component" value="Unassembled WGS sequence"/>
</dbReference>
<accession>A0A9N8ZEG3</accession>
<protein>
    <submittedName>
        <fullName evidence="1">10038_t:CDS:1</fullName>
    </submittedName>
</protein>
<gene>
    <name evidence="1" type="ORF">DERYTH_LOCUS2564</name>
</gene>
<organism evidence="1 2">
    <name type="scientific">Dentiscutata erythropus</name>
    <dbReference type="NCBI Taxonomy" id="1348616"/>
    <lineage>
        <taxon>Eukaryota</taxon>
        <taxon>Fungi</taxon>
        <taxon>Fungi incertae sedis</taxon>
        <taxon>Mucoromycota</taxon>
        <taxon>Glomeromycotina</taxon>
        <taxon>Glomeromycetes</taxon>
        <taxon>Diversisporales</taxon>
        <taxon>Gigasporaceae</taxon>
        <taxon>Dentiscutata</taxon>
    </lineage>
</organism>
<evidence type="ECO:0000313" key="2">
    <source>
        <dbReference type="Proteomes" id="UP000789405"/>
    </source>
</evidence>
<reference evidence="1" key="1">
    <citation type="submission" date="2021-06" db="EMBL/GenBank/DDBJ databases">
        <authorList>
            <person name="Kallberg Y."/>
            <person name="Tangrot J."/>
            <person name="Rosling A."/>
        </authorList>
    </citation>
    <scope>NUCLEOTIDE SEQUENCE</scope>
    <source>
        <strain evidence="1">MA453B</strain>
    </source>
</reference>
<sequence length="70" mass="7896">MSTFFVIAIYRKVSPFLERCPSYVFHVVCKVSSFFGVTTFEEVLSFFGVATCEKIIRSSMPLSCKTALPD</sequence>
<evidence type="ECO:0000313" key="1">
    <source>
        <dbReference type="EMBL" id="CAG8494141.1"/>
    </source>
</evidence>
<dbReference type="EMBL" id="CAJVPY010000832">
    <property type="protein sequence ID" value="CAG8494141.1"/>
    <property type="molecule type" value="Genomic_DNA"/>
</dbReference>